<protein>
    <submittedName>
        <fullName evidence="7">MFS transporter</fullName>
    </submittedName>
</protein>
<dbReference type="Proteomes" id="UP001209083">
    <property type="component" value="Chromosome"/>
</dbReference>
<feature type="transmembrane region" description="Helical" evidence="5">
    <location>
        <begin position="277"/>
        <end position="295"/>
    </location>
</feature>
<dbReference type="PANTHER" id="PTHR23528:SF1">
    <property type="entry name" value="MAJOR FACILITATOR SUPERFAMILY (MFS) PROFILE DOMAIN-CONTAINING PROTEIN"/>
    <property type="match status" value="1"/>
</dbReference>
<evidence type="ECO:0000259" key="6">
    <source>
        <dbReference type="PROSITE" id="PS50850"/>
    </source>
</evidence>
<comment type="subcellular location">
    <subcellularLocation>
        <location evidence="1">Cell membrane</location>
        <topology evidence="1">Multi-pass membrane protein</topology>
    </subcellularLocation>
</comment>
<feature type="domain" description="Major facilitator superfamily (MFS) profile" evidence="6">
    <location>
        <begin position="242"/>
        <end position="421"/>
    </location>
</feature>
<feature type="domain" description="Major facilitator superfamily (MFS) profile" evidence="6">
    <location>
        <begin position="1"/>
        <end position="211"/>
    </location>
</feature>
<keyword evidence="2 5" id="KW-0812">Transmembrane</keyword>
<name>A0ABY8QVL0_9MICO</name>
<feature type="transmembrane region" description="Helical" evidence="5">
    <location>
        <begin position="189"/>
        <end position="207"/>
    </location>
</feature>
<dbReference type="PROSITE" id="PS50850">
    <property type="entry name" value="MFS"/>
    <property type="match status" value="2"/>
</dbReference>
<dbReference type="PROSITE" id="PS00216">
    <property type="entry name" value="SUGAR_TRANSPORT_1"/>
    <property type="match status" value="1"/>
</dbReference>
<evidence type="ECO:0000256" key="1">
    <source>
        <dbReference type="ARBA" id="ARBA00004651"/>
    </source>
</evidence>
<feature type="transmembrane region" description="Helical" evidence="5">
    <location>
        <begin position="24"/>
        <end position="44"/>
    </location>
</feature>
<feature type="transmembrane region" description="Helical" evidence="5">
    <location>
        <begin position="158"/>
        <end position="183"/>
    </location>
</feature>
<evidence type="ECO:0000313" key="7">
    <source>
        <dbReference type="EMBL" id="WGW12400.1"/>
    </source>
</evidence>
<dbReference type="Pfam" id="PF07690">
    <property type="entry name" value="MFS_1"/>
    <property type="match status" value="2"/>
</dbReference>
<keyword evidence="3 5" id="KW-1133">Transmembrane helix</keyword>
<feature type="transmembrane region" description="Helical" evidence="5">
    <location>
        <begin position="100"/>
        <end position="118"/>
    </location>
</feature>
<dbReference type="RefSeq" id="WP_349639200.1">
    <property type="nucleotide sequence ID" value="NZ_CP090958.1"/>
</dbReference>
<organism evidence="7 8">
    <name type="scientific">Saxibacter everestensis</name>
    <dbReference type="NCBI Taxonomy" id="2909229"/>
    <lineage>
        <taxon>Bacteria</taxon>
        <taxon>Bacillati</taxon>
        <taxon>Actinomycetota</taxon>
        <taxon>Actinomycetes</taxon>
        <taxon>Micrococcales</taxon>
        <taxon>Brevibacteriaceae</taxon>
        <taxon>Saxibacter</taxon>
    </lineage>
</organism>
<accession>A0ABY8QVL0</accession>
<dbReference type="InterPro" id="IPR036259">
    <property type="entry name" value="MFS_trans_sf"/>
</dbReference>
<keyword evidence="8" id="KW-1185">Reference proteome</keyword>
<dbReference type="InterPro" id="IPR005829">
    <property type="entry name" value="Sugar_transporter_CS"/>
</dbReference>
<feature type="transmembrane region" description="Helical" evidence="5">
    <location>
        <begin position="396"/>
        <end position="417"/>
    </location>
</feature>
<dbReference type="SUPFAM" id="SSF103473">
    <property type="entry name" value="MFS general substrate transporter"/>
    <property type="match status" value="1"/>
</dbReference>
<keyword evidence="4 5" id="KW-0472">Membrane</keyword>
<feature type="transmembrane region" description="Helical" evidence="5">
    <location>
        <begin position="124"/>
        <end position="146"/>
    </location>
</feature>
<feature type="transmembrane region" description="Helical" evidence="5">
    <location>
        <begin position="64"/>
        <end position="88"/>
    </location>
</feature>
<proteinExistence type="predicted"/>
<evidence type="ECO:0000256" key="3">
    <source>
        <dbReference type="ARBA" id="ARBA00022989"/>
    </source>
</evidence>
<dbReference type="Gene3D" id="1.20.1250.20">
    <property type="entry name" value="MFS general substrate transporter like domains"/>
    <property type="match status" value="2"/>
</dbReference>
<dbReference type="EMBL" id="CP090958">
    <property type="protein sequence ID" value="WGW12400.1"/>
    <property type="molecule type" value="Genomic_DNA"/>
</dbReference>
<evidence type="ECO:0000256" key="2">
    <source>
        <dbReference type="ARBA" id="ARBA00022692"/>
    </source>
</evidence>
<feature type="transmembrane region" description="Helical" evidence="5">
    <location>
        <begin position="307"/>
        <end position="326"/>
    </location>
</feature>
<evidence type="ECO:0000256" key="4">
    <source>
        <dbReference type="ARBA" id="ARBA00023136"/>
    </source>
</evidence>
<dbReference type="InterPro" id="IPR011701">
    <property type="entry name" value="MFS"/>
</dbReference>
<evidence type="ECO:0000256" key="5">
    <source>
        <dbReference type="SAM" id="Phobius"/>
    </source>
</evidence>
<evidence type="ECO:0000313" key="8">
    <source>
        <dbReference type="Proteomes" id="UP001209083"/>
    </source>
</evidence>
<gene>
    <name evidence="7" type="ORF">LWF01_01120</name>
</gene>
<feature type="transmembrane region" description="Helical" evidence="5">
    <location>
        <begin position="332"/>
        <end position="358"/>
    </location>
</feature>
<feature type="transmembrane region" description="Helical" evidence="5">
    <location>
        <begin position="370"/>
        <end position="390"/>
    </location>
</feature>
<dbReference type="PANTHER" id="PTHR23528">
    <property type="match status" value="1"/>
</dbReference>
<feature type="transmembrane region" description="Helical" evidence="5">
    <location>
        <begin position="239"/>
        <end position="265"/>
    </location>
</feature>
<dbReference type="InterPro" id="IPR020846">
    <property type="entry name" value="MFS_dom"/>
</dbReference>
<reference evidence="7 8" key="1">
    <citation type="submission" date="2023-05" db="EMBL/GenBank/DDBJ databases">
        <title>Lithophilousrod everest ZFBP1038 complete genpme.</title>
        <authorList>
            <person name="Tian M."/>
        </authorList>
    </citation>
    <scope>NUCLEOTIDE SEQUENCE [LARGE SCALE GENOMIC DNA]</scope>
    <source>
        <strain evidence="7 8">ZFBP1038</strain>
    </source>
</reference>
<sequence length="421" mass="43927">MTSTQPGTSSALAVPITKVGARWIVLYFLAWFAIWIAQLTPTQLLLPEQVDAPNGPALWTDGVIYFSLVFAGGGVAAMITGPITGALSDRTLSRFGRRRPWMFSGLLIAALGVASLGFETSVPAIAVSWVVVSVGICMASAAYMALIADQVPLHQRGFASGIIGSTQAIGVIVGVGLVVLLSLSIRDGYLLMAGLLLAVGLPTVVLLPDAPLPAISQPAFTFRRIVAGMWVSPVRFPNFAWVLLSRALVNTGNALGTGLLLYFLIYGLGDADADDHLLLLISVYTVFVVIASIGGGKLSDRFGRRRLFIVVSAILQALSSILLAAMPSLGTALFSAALLGLGYGCFCSVDLALATEVLPAAEDRAKDLGIMNIAAMAPQAFAPMLGAWLVAITGGFSMLFLAGAVFSLFGAAALAPIRRTT</sequence>